<feature type="transmembrane region" description="Helical" evidence="1">
    <location>
        <begin position="71"/>
        <end position="87"/>
    </location>
</feature>
<name>A0A1H1X067_9ACTN</name>
<organism evidence="2 3">
    <name type="scientific">Microlunatus soli</name>
    <dbReference type="NCBI Taxonomy" id="630515"/>
    <lineage>
        <taxon>Bacteria</taxon>
        <taxon>Bacillati</taxon>
        <taxon>Actinomycetota</taxon>
        <taxon>Actinomycetes</taxon>
        <taxon>Propionibacteriales</taxon>
        <taxon>Propionibacteriaceae</taxon>
        <taxon>Microlunatus</taxon>
    </lineage>
</organism>
<proteinExistence type="predicted"/>
<feature type="transmembrane region" description="Helical" evidence="1">
    <location>
        <begin position="6"/>
        <end position="28"/>
    </location>
</feature>
<dbReference type="Proteomes" id="UP000199103">
    <property type="component" value="Chromosome I"/>
</dbReference>
<dbReference type="AlphaFoldDB" id="A0A1H1X067"/>
<sequence>MSAMEVAQHIVLLLHLIGFASLFGGFLVQMKQVEPEVNAAMLHGSYTMLVTGVALVVFAEVGPDPVNHVKIGIKLVLALIITVLVVLNRRFTTIPRGLWGLLGLLTVTNAALAVLWQ</sequence>
<dbReference type="EMBL" id="LT629772">
    <property type="protein sequence ID" value="SDT02481.1"/>
    <property type="molecule type" value="Genomic_DNA"/>
</dbReference>
<gene>
    <name evidence="2" type="ORF">SAMN04489812_3872</name>
</gene>
<keyword evidence="1" id="KW-1133">Transmembrane helix</keyword>
<evidence type="ECO:0008006" key="4">
    <source>
        <dbReference type="Google" id="ProtNLM"/>
    </source>
</evidence>
<evidence type="ECO:0000313" key="3">
    <source>
        <dbReference type="Proteomes" id="UP000199103"/>
    </source>
</evidence>
<keyword evidence="1" id="KW-0812">Transmembrane</keyword>
<evidence type="ECO:0000256" key="1">
    <source>
        <dbReference type="SAM" id="Phobius"/>
    </source>
</evidence>
<reference evidence="2 3" key="1">
    <citation type="submission" date="2016-10" db="EMBL/GenBank/DDBJ databases">
        <authorList>
            <person name="de Groot N.N."/>
        </authorList>
    </citation>
    <scope>NUCLEOTIDE SEQUENCE [LARGE SCALE GENOMIC DNA]</scope>
    <source>
        <strain evidence="2 3">DSM 21800</strain>
    </source>
</reference>
<protein>
    <recommendedName>
        <fullName evidence="4">Integral membrane protein</fullName>
    </recommendedName>
</protein>
<keyword evidence="1" id="KW-0472">Membrane</keyword>
<feature type="transmembrane region" description="Helical" evidence="1">
    <location>
        <begin position="99"/>
        <end position="116"/>
    </location>
</feature>
<feature type="transmembrane region" description="Helical" evidence="1">
    <location>
        <begin position="40"/>
        <end position="59"/>
    </location>
</feature>
<accession>A0A1H1X067</accession>
<dbReference type="STRING" id="630515.SAMN04489812_3872"/>
<evidence type="ECO:0000313" key="2">
    <source>
        <dbReference type="EMBL" id="SDT02481.1"/>
    </source>
</evidence>
<keyword evidence="3" id="KW-1185">Reference proteome</keyword>